<gene>
    <name evidence="2" type="ordered locus">PECL_1729</name>
</gene>
<dbReference type="RefSeq" id="WP_014216137.1">
    <property type="nucleotide sequence ID" value="NC_016605.1"/>
</dbReference>
<keyword evidence="1" id="KW-1133">Transmembrane helix</keyword>
<dbReference type="EMBL" id="CP003137">
    <property type="protein sequence ID" value="AEV95943.1"/>
    <property type="molecule type" value="Genomic_DNA"/>
</dbReference>
<name>G8PBF4_PEDCP</name>
<dbReference type="HOGENOM" id="CLU_2357204_0_0_9"/>
<dbReference type="KEGG" id="pce:PECL_1729"/>
<dbReference type="STRING" id="701521.PECL_1729"/>
<evidence type="ECO:0000256" key="1">
    <source>
        <dbReference type="SAM" id="Phobius"/>
    </source>
</evidence>
<dbReference type="Proteomes" id="UP000005444">
    <property type="component" value="Chromosome"/>
</dbReference>
<reference evidence="2 3" key="1">
    <citation type="journal article" date="2012" name="J. Bacteriol.">
        <title>Complete Genome Sequence of the Beer Spoilage Organism Pediococcus claussenii ATCC BAA-344T.</title>
        <authorList>
            <person name="Pittet V."/>
            <person name="Abegunde T."/>
            <person name="Marfleet T."/>
            <person name="Haakensen M."/>
            <person name="Morrow K."/>
            <person name="Jayaprakash T."/>
            <person name="Schroeder K."/>
            <person name="Trost B."/>
            <person name="Byrns S."/>
            <person name="Bergsveinson J."/>
            <person name="Kusalik A."/>
            <person name="Ziola B."/>
        </authorList>
    </citation>
    <scope>NUCLEOTIDE SEQUENCE [LARGE SCALE GENOMIC DNA]</scope>
    <source>
        <strain evidence="2 3">ATCC BAA-344</strain>
    </source>
</reference>
<protein>
    <submittedName>
        <fullName evidence="2">Membrane protein</fullName>
    </submittedName>
</protein>
<feature type="transmembrane region" description="Helical" evidence="1">
    <location>
        <begin position="37"/>
        <end position="63"/>
    </location>
</feature>
<keyword evidence="1" id="KW-0812">Transmembrane</keyword>
<dbReference type="AlphaFoldDB" id="G8PBF4"/>
<organism evidence="2 3">
    <name type="scientific">Pediococcus claussenii (strain ATCC BAA-344 / DSM 14800 / JCM 18046 / KCTC 3811 / LMG 21948 / P06)</name>
    <dbReference type="NCBI Taxonomy" id="701521"/>
    <lineage>
        <taxon>Bacteria</taxon>
        <taxon>Bacillati</taxon>
        <taxon>Bacillota</taxon>
        <taxon>Bacilli</taxon>
        <taxon>Lactobacillales</taxon>
        <taxon>Lactobacillaceae</taxon>
        <taxon>Pediococcus</taxon>
    </lineage>
</organism>
<dbReference type="PATRIC" id="fig|701521.8.peg.1631"/>
<evidence type="ECO:0000313" key="3">
    <source>
        <dbReference type="Proteomes" id="UP000005444"/>
    </source>
</evidence>
<accession>G8PBF4</accession>
<keyword evidence="3" id="KW-1185">Reference proteome</keyword>
<keyword evidence="1" id="KW-0472">Membrane</keyword>
<evidence type="ECO:0000313" key="2">
    <source>
        <dbReference type="EMBL" id="AEV95943.1"/>
    </source>
</evidence>
<sequence>MLVHLSIIQWIGTILTILYGVFLIVSVRRIDNQIDNWLMVLNLVAGALMILTILRPMLGILGLLLEIPVALLNGSLIFNNINWSNFTVRCVVSAILIVVLVV</sequence>
<feature type="transmembrane region" description="Helical" evidence="1">
    <location>
        <begin position="6"/>
        <end position="25"/>
    </location>
</feature>
<proteinExistence type="predicted"/>